<dbReference type="InterPro" id="IPR020846">
    <property type="entry name" value="MFS_dom"/>
</dbReference>
<feature type="transmembrane region" description="Helical" evidence="8">
    <location>
        <begin position="376"/>
        <end position="398"/>
    </location>
</feature>
<comment type="caution">
    <text evidence="10">The sequence shown here is derived from an EMBL/GenBank/DDBJ whole genome shotgun (WGS) entry which is preliminary data.</text>
</comment>
<feature type="transmembrane region" description="Helical" evidence="8">
    <location>
        <begin position="254"/>
        <end position="274"/>
    </location>
</feature>
<evidence type="ECO:0000256" key="6">
    <source>
        <dbReference type="ARBA" id="ARBA00023136"/>
    </source>
</evidence>
<keyword evidence="4 8" id="KW-0812">Transmembrane</keyword>
<feature type="region of interest" description="Disordered" evidence="7">
    <location>
        <begin position="406"/>
        <end position="475"/>
    </location>
</feature>
<feature type="compositionally biased region" description="Basic and acidic residues" evidence="7">
    <location>
        <begin position="463"/>
        <end position="475"/>
    </location>
</feature>
<reference evidence="10 11" key="1">
    <citation type="submission" date="2019-06" db="EMBL/GenBank/DDBJ databases">
        <title>Sequencing the genomes of 1000 actinobacteria strains.</title>
        <authorList>
            <person name="Klenk H.-P."/>
        </authorList>
    </citation>
    <scope>NUCLEOTIDE SEQUENCE [LARGE SCALE GENOMIC DNA]</scope>
    <source>
        <strain evidence="10 11">DSM 25218</strain>
    </source>
</reference>
<dbReference type="SUPFAM" id="SSF103473">
    <property type="entry name" value="MFS general substrate transporter"/>
    <property type="match status" value="1"/>
</dbReference>
<dbReference type="PROSITE" id="PS50850">
    <property type="entry name" value="MFS"/>
    <property type="match status" value="1"/>
</dbReference>
<dbReference type="PRINTS" id="PR01035">
    <property type="entry name" value="TCRTETA"/>
</dbReference>
<feature type="transmembrane region" description="Helical" evidence="8">
    <location>
        <begin position="169"/>
        <end position="188"/>
    </location>
</feature>
<evidence type="ECO:0000256" key="1">
    <source>
        <dbReference type="ARBA" id="ARBA00004651"/>
    </source>
</evidence>
<feature type="transmembrane region" description="Helical" evidence="8">
    <location>
        <begin position="208"/>
        <end position="234"/>
    </location>
</feature>
<dbReference type="PANTHER" id="PTHR43414:SF6">
    <property type="entry name" value="MULTIDRUG RESISTANCE PROTEIN MDTG"/>
    <property type="match status" value="1"/>
</dbReference>
<dbReference type="Pfam" id="PF07690">
    <property type="entry name" value="MFS_1"/>
    <property type="match status" value="1"/>
</dbReference>
<dbReference type="RefSeq" id="WP_141780834.1">
    <property type="nucleotide sequence ID" value="NZ_VFOV01000001.1"/>
</dbReference>
<feature type="compositionally biased region" description="Basic residues" evidence="7">
    <location>
        <begin position="415"/>
        <end position="443"/>
    </location>
</feature>
<accession>A0A543A8H4</accession>
<dbReference type="InterPro" id="IPR036259">
    <property type="entry name" value="MFS_trans_sf"/>
</dbReference>
<dbReference type="Proteomes" id="UP000320209">
    <property type="component" value="Unassembled WGS sequence"/>
</dbReference>
<dbReference type="InterPro" id="IPR001958">
    <property type="entry name" value="Tet-R_TetA/multi-R_MdtG-like"/>
</dbReference>
<feature type="transmembrane region" description="Helical" evidence="8">
    <location>
        <begin position="81"/>
        <end position="104"/>
    </location>
</feature>
<keyword evidence="3" id="KW-1003">Cell membrane</keyword>
<evidence type="ECO:0000256" key="4">
    <source>
        <dbReference type="ARBA" id="ARBA00022692"/>
    </source>
</evidence>
<dbReference type="Gene3D" id="1.20.1250.20">
    <property type="entry name" value="MFS general substrate transporter like domains"/>
    <property type="match status" value="1"/>
</dbReference>
<organism evidence="10 11">
    <name type="scientific">Nocardioides albertanoniae</name>
    <dbReference type="NCBI Taxonomy" id="1175486"/>
    <lineage>
        <taxon>Bacteria</taxon>
        <taxon>Bacillati</taxon>
        <taxon>Actinomycetota</taxon>
        <taxon>Actinomycetes</taxon>
        <taxon>Propionibacteriales</taxon>
        <taxon>Nocardioidaceae</taxon>
        <taxon>Nocardioides</taxon>
    </lineage>
</organism>
<dbReference type="PANTHER" id="PTHR43414">
    <property type="entry name" value="MULTIDRUG RESISTANCE PROTEIN MDTG"/>
    <property type="match status" value="1"/>
</dbReference>
<dbReference type="GO" id="GO:0022857">
    <property type="term" value="F:transmembrane transporter activity"/>
    <property type="evidence" value="ECO:0007669"/>
    <property type="project" value="InterPro"/>
</dbReference>
<keyword evidence="11" id="KW-1185">Reference proteome</keyword>
<evidence type="ECO:0000256" key="3">
    <source>
        <dbReference type="ARBA" id="ARBA00022475"/>
    </source>
</evidence>
<name>A0A543A8H4_9ACTN</name>
<evidence type="ECO:0000313" key="11">
    <source>
        <dbReference type="Proteomes" id="UP000320209"/>
    </source>
</evidence>
<evidence type="ECO:0000256" key="7">
    <source>
        <dbReference type="SAM" id="MobiDB-lite"/>
    </source>
</evidence>
<evidence type="ECO:0000256" key="2">
    <source>
        <dbReference type="ARBA" id="ARBA00022448"/>
    </source>
</evidence>
<dbReference type="InterPro" id="IPR011701">
    <property type="entry name" value="MFS"/>
</dbReference>
<keyword evidence="6 8" id="KW-0472">Membrane</keyword>
<sequence length="475" mass="48942">MTEHLTLRRTDMGLLWVSQFVNTAGLMALVPIMPLYMASLGASDATVGVWAGAAIAAPALPLAITTPLWGRLGDHIGPKWMVVRALAGLCLAMALMAAAGSPLALLAARIVQGTLGGVVEAAAAYVGSAASEGSRGRALGRSYSATAAGALAGPVAGGTLVATGDLRPLLIGIALAALLLGCVCTIRLRNPHDPRRPPNGTEPARAALVSVCARIGWIPLAGGFLAFFGVYGLIPIYAAFLTELVPDPQQVGPWVGGLHAVMWAGTLVGSLWWGRVNDRTGHPLQTLVIASGVTAATVLVQAMVGWLPALVPLRFIQGFCFAALAQSLMLYASQKAGPHERAGYVGAANSFLLGGQFLGPLLAGSAMALLSPSLGVLITGICVTAAALLVLAPVIAAAHGSSSDAAQAAATPFASRRRRTRPVGRHAAPRRSRHRNGSRAGRRIRGEGPGRAPVLPPHGVSARPREPRPRVDRRV</sequence>
<proteinExistence type="predicted"/>
<feature type="transmembrane region" description="Helical" evidence="8">
    <location>
        <begin position="12"/>
        <end position="37"/>
    </location>
</feature>
<evidence type="ECO:0000256" key="5">
    <source>
        <dbReference type="ARBA" id="ARBA00022989"/>
    </source>
</evidence>
<gene>
    <name evidence="10" type="ORF">FB381_2804</name>
</gene>
<keyword evidence="2" id="KW-0813">Transport</keyword>
<evidence type="ECO:0000313" key="10">
    <source>
        <dbReference type="EMBL" id="TQL68904.1"/>
    </source>
</evidence>
<feature type="transmembrane region" description="Helical" evidence="8">
    <location>
        <begin position="315"/>
        <end position="332"/>
    </location>
</feature>
<comment type="subcellular location">
    <subcellularLocation>
        <location evidence="1">Cell membrane</location>
        <topology evidence="1">Multi-pass membrane protein</topology>
    </subcellularLocation>
</comment>
<dbReference type="EMBL" id="VFOV01000001">
    <property type="protein sequence ID" value="TQL68904.1"/>
    <property type="molecule type" value="Genomic_DNA"/>
</dbReference>
<feature type="transmembrane region" description="Helical" evidence="8">
    <location>
        <begin position="344"/>
        <end position="370"/>
    </location>
</feature>
<evidence type="ECO:0000256" key="8">
    <source>
        <dbReference type="SAM" id="Phobius"/>
    </source>
</evidence>
<evidence type="ECO:0000259" key="9">
    <source>
        <dbReference type="PROSITE" id="PS50850"/>
    </source>
</evidence>
<dbReference type="OrthoDB" id="3227279at2"/>
<feature type="transmembrane region" description="Helical" evidence="8">
    <location>
        <begin position="49"/>
        <end position="69"/>
    </location>
</feature>
<feature type="transmembrane region" description="Helical" evidence="8">
    <location>
        <begin position="286"/>
        <end position="309"/>
    </location>
</feature>
<dbReference type="GO" id="GO:0005886">
    <property type="term" value="C:plasma membrane"/>
    <property type="evidence" value="ECO:0007669"/>
    <property type="project" value="UniProtKB-SubCell"/>
</dbReference>
<keyword evidence="5 8" id="KW-1133">Transmembrane helix</keyword>
<feature type="domain" description="Major facilitator superfamily (MFS) profile" evidence="9">
    <location>
        <begin position="11"/>
        <end position="404"/>
    </location>
</feature>
<dbReference type="AlphaFoldDB" id="A0A543A8H4"/>
<protein>
    <submittedName>
        <fullName evidence="10">Putative MFS family arabinose efflux permease</fullName>
    </submittedName>
</protein>